<proteinExistence type="inferred from homology"/>
<evidence type="ECO:0008006" key="13">
    <source>
        <dbReference type="Google" id="ProtNLM"/>
    </source>
</evidence>
<dbReference type="CDD" id="cd14752">
    <property type="entry name" value="GH31_N"/>
    <property type="match status" value="1"/>
</dbReference>
<keyword evidence="3" id="KW-0732">Signal</keyword>
<feature type="domain" description="Glycoside hydrolase family 31 TIM barrel" evidence="8">
    <location>
        <begin position="150"/>
        <end position="484"/>
    </location>
</feature>
<evidence type="ECO:0000259" key="10">
    <source>
        <dbReference type="Pfam" id="PF21365"/>
    </source>
</evidence>
<dbReference type="Pfam" id="PF21365">
    <property type="entry name" value="Glyco_hydro_31_3rd"/>
    <property type="match status" value="1"/>
</dbReference>
<dbReference type="PANTHER" id="PTHR22762:SF54">
    <property type="entry name" value="BCDNA.GH04962"/>
    <property type="match status" value="1"/>
</dbReference>
<dbReference type="RefSeq" id="XP_005780928.1">
    <property type="nucleotide sequence ID" value="XM_005780871.1"/>
</dbReference>
<comment type="pathway">
    <text evidence="1">Glycan metabolism.</text>
</comment>
<dbReference type="OMA" id="HWALGYH"/>
<dbReference type="SUPFAM" id="SSF51445">
    <property type="entry name" value="(Trans)glycosidases"/>
    <property type="match status" value="1"/>
</dbReference>
<dbReference type="InterPro" id="IPR000322">
    <property type="entry name" value="Glyco_hydro_31_TIM"/>
</dbReference>
<dbReference type="Gene3D" id="2.60.40.1760">
    <property type="entry name" value="glycosyl hydrolase (family 31)"/>
    <property type="match status" value="1"/>
</dbReference>
<dbReference type="SUPFAM" id="SSF51011">
    <property type="entry name" value="Glycosyl hydrolase domain"/>
    <property type="match status" value="1"/>
</dbReference>
<evidence type="ECO:0000259" key="8">
    <source>
        <dbReference type="Pfam" id="PF01055"/>
    </source>
</evidence>
<dbReference type="Gene3D" id="2.60.40.1180">
    <property type="entry name" value="Golgi alpha-mannosidase II"/>
    <property type="match status" value="2"/>
</dbReference>
<dbReference type="Pfam" id="PF13802">
    <property type="entry name" value="Gal_mutarotas_2"/>
    <property type="match status" value="1"/>
</dbReference>
<evidence type="ECO:0000256" key="3">
    <source>
        <dbReference type="ARBA" id="ARBA00022729"/>
    </source>
</evidence>
<dbReference type="Pfam" id="PF01055">
    <property type="entry name" value="Glyco_hydro_31_2nd"/>
    <property type="match status" value="1"/>
</dbReference>
<evidence type="ECO:0000256" key="6">
    <source>
        <dbReference type="ARBA" id="ARBA00023295"/>
    </source>
</evidence>
<dbReference type="GO" id="GO:0006491">
    <property type="term" value="P:N-glycan processing"/>
    <property type="evidence" value="ECO:0007669"/>
    <property type="project" value="TreeGrafter"/>
</dbReference>
<reference evidence="11" key="2">
    <citation type="submission" date="2024-10" db="UniProtKB">
        <authorList>
            <consortium name="EnsemblProtists"/>
        </authorList>
    </citation>
    <scope>IDENTIFICATION</scope>
</reference>
<dbReference type="CDD" id="cd06603">
    <property type="entry name" value="GH31_GANC_GANAB_alpha"/>
    <property type="match status" value="1"/>
</dbReference>
<feature type="domain" description="Glycoside hydrolase family 31 N-terminal" evidence="9">
    <location>
        <begin position="1"/>
        <end position="73"/>
    </location>
</feature>
<evidence type="ECO:0000256" key="5">
    <source>
        <dbReference type="ARBA" id="ARBA00023180"/>
    </source>
</evidence>
<dbReference type="GO" id="GO:0090599">
    <property type="term" value="F:alpha-glucosidase activity"/>
    <property type="evidence" value="ECO:0007669"/>
    <property type="project" value="TreeGrafter"/>
</dbReference>
<evidence type="ECO:0000313" key="11">
    <source>
        <dbReference type="EnsemblProtists" id="EOD28499"/>
    </source>
</evidence>
<dbReference type="KEGG" id="ehx:EMIHUDRAFT_419333"/>
<dbReference type="InterPro" id="IPR017853">
    <property type="entry name" value="GH"/>
</dbReference>
<dbReference type="EnsemblProtists" id="EOD18995">
    <property type="protein sequence ID" value="EOD18995"/>
    <property type="gene ID" value="EMIHUDRAFT_419333"/>
</dbReference>
<dbReference type="AlphaFoldDB" id="A0A0D3JYB4"/>
<evidence type="ECO:0000256" key="2">
    <source>
        <dbReference type="ARBA" id="ARBA00007806"/>
    </source>
</evidence>
<dbReference type="EnsemblProtists" id="EOD28499">
    <property type="protein sequence ID" value="EOD28499"/>
    <property type="gene ID" value="EMIHUDRAFT_415505"/>
</dbReference>
<keyword evidence="12" id="KW-1185">Reference proteome</keyword>
<keyword evidence="5" id="KW-0325">Glycoprotein</keyword>
<dbReference type="GeneID" id="17264541"/>
<dbReference type="KEGG" id="ehx:EMIHUDRAFT_415505"/>
<sequence length="713" mass="79650">MDMRFGGTQHLFGLAEHTAPFNLPSTSGDGAKYAEPYRLWTLDVYDYELDSPMALYGGVPLLLAHAPNRTTGALSLSRSCCSHLLPLSHWLEAAAPSPLTLRGALPQARSERGSTSAYWMSESGVVDVFLLPGPSPQELFAQYASLTGYTPLPPLFSLGYHQCRWNYNDEADVRYVHGQFEELDLPYDVLWLDIEHTDGKRYFTWDSFKFPKPKEMQAELAATGRKMVTIVDPHIKRDSNYKVYQEAHEKKLFIQNKDGAEFNGWCWPGDSAYLDFTSAAVRDWWAGRFAYDVYEGSTPSLYTWNDMNEPSVFNGPEVSMQKDAKSLSGVEHREWHNLYGMYMQRATAEGLLQRNEKRDKRPFVLSRSFYAGSQRWGAIWTGDNACKWDHLVASVPMLLTLGLCGITFSGADVGGFLGKGGGYGDPDAELFTRWFEAGAYTPFFRGHAHHDSARREPWTFGDETTQTLREVAKERYQLLAYWYTVFRHAEQTGTPTMRPLWVHYPADEKTWDMSDQWLVGSDLLVRPVTQQGATSAPVYLPGSQPWYAVRDGTKHAAPATPTVEAPLGAVPVFQRGGSILPRQMRLRRASSLMKLDPYTLVVAPDADGAAAGTLYLDAGDGFEYLDGAYAERRYELAAGVLTSTAVHASDAFTPPNMLERLELLGTKPPGKVLLESGGETRELEATWSEATGRTVVRKPGVPMAADWTIRLVA</sequence>
<dbReference type="Proteomes" id="UP000013827">
    <property type="component" value="Unassembled WGS sequence"/>
</dbReference>
<name>A0A0D3JYB4_EMIH1</name>
<dbReference type="GeneID" id="17274045"/>
<dbReference type="STRING" id="2903.R1DWY0"/>
<dbReference type="PANTHER" id="PTHR22762">
    <property type="entry name" value="ALPHA-GLUCOSIDASE"/>
    <property type="match status" value="1"/>
</dbReference>
<dbReference type="GO" id="GO:0005975">
    <property type="term" value="P:carbohydrate metabolic process"/>
    <property type="evidence" value="ECO:0007669"/>
    <property type="project" value="InterPro"/>
</dbReference>
<evidence type="ECO:0000256" key="4">
    <source>
        <dbReference type="ARBA" id="ARBA00022801"/>
    </source>
</evidence>
<dbReference type="FunFam" id="3.20.20.80:FF:000039">
    <property type="entry name" value="Glucosidase, alpha neutral C"/>
    <property type="match status" value="1"/>
</dbReference>
<dbReference type="InterPro" id="IPR025887">
    <property type="entry name" value="Glyco_hydro_31_N_dom"/>
</dbReference>
<feature type="domain" description="Glycosyl hydrolase family 31 C-terminal" evidence="10">
    <location>
        <begin position="493"/>
        <end position="580"/>
    </location>
</feature>
<accession>A0A0D3JYB4</accession>
<dbReference type="Gene3D" id="3.20.20.80">
    <property type="entry name" value="Glycosidases"/>
    <property type="match status" value="1"/>
</dbReference>
<dbReference type="FunFam" id="2.60.40.1180:FF:000023">
    <property type="entry name" value="neutral alpha-glucosidase AB isoform X2"/>
    <property type="match status" value="1"/>
</dbReference>
<evidence type="ECO:0000256" key="7">
    <source>
        <dbReference type="RuleBase" id="RU361185"/>
    </source>
</evidence>
<keyword evidence="6 7" id="KW-0326">Glycosidase</keyword>
<evidence type="ECO:0000256" key="1">
    <source>
        <dbReference type="ARBA" id="ARBA00004881"/>
    </source>
</evidence>
<organism evidence="11 12">
    <name type="scientific">Emiliania huxleyi (strain CCMP1516)</name>
    <dbReference type="NCBI Taxonomy" id="280463"/>
    <lineage>
        <taxon>Eukaryota</taxon>
        <taxon>Haptista</taxon>
        <taxon>Haptophyta</taxon>
        <taxon>Prymnesiophyceae</taxon>
        <taxon>Isochrysidales</taxon>
        <taxon>Noelaerhabdaceae</taxon>
        <taxon>Emiliania</taxon>
    </lineage>
</organism>
<reference evidence="12" key="1">
    <citation type="journal article" date="2013" name="Nature">
        <title>Pan genome of the phytoplankton Emiliania underpins its global distribution.</title>
        <authorList>
            <person name="Read B.A."/>
            <person name="Kegel J."/>
            <person name="Klute M.J."/>
            <person name="Kuo A."/>
            <person name="Lefebvre S.C."/>
            <person name="Maumus F."/>
            <person name="Mayer C."/>
            <person name="Miller J."/>
            <person name="Monier A."/>
            <person name="Salamov A."/>
            <person name="Young J."/>
            <person name="Aguilar M."/>
            <person name="Claverie J.M."/>
            <person name="Frickenhaus S."/>
            <person name="Gonzalez K."/>
            <person name="Herman E.K."/>
            <person name="Lin Y.C."/>
            <person name="Napier J."/>
            <person name="Ogata H."/>
            <person name="Sarno A.F."/>
            <person name="Shmutz J."/>
            <person name="Schroeder D."/>
            <person name="de Vargas C."/>
            <person name="Verret F."/>
            <person name="von Dassow P."/>
            <person name="Valentin K."/>
            <person name="Van de Peer Y."/>
            <person name="Wheeler G."/>
            <person name="Dacks J.B."/>
            <person name="Delwiche C.F."/>
            <person name="Dyhrman S.T."/>
            <person name="Glockner G."/>
            <person name="John U."/>
            <person name="Richards T."/>
            <person name="Worden A.Z."/>
            <person name="Zhang X."/>
            <person name="Grigoriev I.V."/>
            <person name="Allen A.E."/>
            <person name="Bidle K."/>
            <person name="Borodovsky M."/>
            <person name="Bowler C."/>
            <person name="Brownlee C."/>
            <person name="Cock J.M."/>
            <person name="Elias M."/>
            <person name="Gladyshev V.N."/>
            <person name="Groth M."/>
            <person name="Guda C."/>
            <person name="Hadaegh A."/>
            <person name="Iglesias-Rodriguez M.D."/>
            <person name="Jenkins J."/>
            <person name="Jones B.M."/>
            <person name="Lawson T."/>
            <person name="Leese F."/>
            <person name="Lindquist E."/>
            <person name="Lobanov A."/>
            <person name="Lomsadze A."/>
            <person name="Malik S.B."/>
            <person name="Marsh M.E."/>
            <person name="Mackinder L."/>
            <person name="Mock T."/>
            <person name="Mueller-Roeber B."/>
            <person name="Pagarete A."/>
            <person name="Parker M."/>
            <person name="Probert I."/>
            <person name="Quesneville H."/>
            <person name="Raines C."/>
            <person name="Rensing S.A."/>
            <person name="Riano-Pachon D.M."/>
            <person name="Richier S."/>
            <person name="Rokitta S."/>
            <person name="Shiraiwa Y."/>
            <person name="Soanes D.M."/>
            <person name="van der Giezen M."/>
            <person name="Wahlund T.M."/>
            <person name="Williams B."/>
            <person name="Wilson W."/>
            <person name="Wolfe G."/>
            <person name="Wurch L.L."/>
        </authorList>
    </citation>
    <scope>NUCLEOTIDE SEQUENCE</scope>
</reference>
<protein>
    <recommendedName>
        <fullName evidence="13">Glycoside hydrolase family 31 N-terminal domain-containing protein</fullName>
    </recommendedName>
</protein>
<dbReference type="eggNOG" id="KOG1066">
    <property type="taxonomic scope" value="Eukaryota"/>
</dbReference>
<dbReference type="HOGENOM" id="CLU_000631_7_0_1"/>
<dbReference type="RefSeq" id="XP_005771424.1">
    <property type="nucleotide sequence ID" value="XM_005771367.1"/>
</dbReference>
<keyword evidence="4 7" id="KW-0378">Hydrolase</keyword>
<dbReference type="PaxDb" id="2903-EOD18995"/>
<evidence type="ECO:0000259" key="9">
    <source>
        <dbReference type="Pfam" id="PF13802"/>
    </source>
</evidence>
<dbReference type="InterPro" id="IPR048395">
    <property type="entry name" value="Glyco_hydro_31_C"/>
</dbReference>
<comment type="similarity">
    <text evidence="2 7">Belongs to the glycosyl hydrolase 31 family.</text>
</comment>
<dbReference type="InterPro" id="IPR013780">
    <property type="entry name" value="Glyco_hydro_b"/>
</dbReference>
<evidence type="ECO:0000313" key="12">
    <source>
        <dbReference type="Proteomes" id="UP000013827"/>
    </source>
</evidence>